<dbReference type="RefSeq" id="XP_033656713.1">
    <property type="nucleotide sequence ID" value="XM_033802041.1"/>
</dbReference>
<evidence type="ECO:0000256" key="1">
    <source>
        <dbReference type="SAM" id="MobiDB-lite"/>
    </source>
</evidence>
<accession>A0A6A6JSD6</accession>
<dbReference type="Proteomes" id="UP000800097">
    <property type="component" value="Unassembled WGS sequence"/>
</dbReference>
<dbReference type="AlphaFoldDB" id="A0A6A6JSD6"/>
<dbReference type="GeneID" id="54555216"/>
<gene>
    <name evidence="2" type="ORF">EI97DRAFT_481287</name>
</gene>
<sequence>MPDYSLQLLAWQHQSNSVAGAVANVTSVVSTTIRSSPQFPFRSGFLEPANDSARRRVSHRSCEGPRAPAPAVHPNATLRSLMASHVMEISDDTLGAAAGFDGQMSDSGSFNDSLDRHGSSSMPTSLRGSASPHDHKVLVPYDSDSDSDSDSASHPGDFVDDRTRSIHNSGIETASLPEEAESPLFEPESGSHGATFDGTNETRPATTMVRETSTQGSSTKSTRQEVIASRGTRAAKAMPQAKMHPLAIRARAGRRGKSVERDPENHMIKDLRINGSYTWTAIANILNERRIAEGMPPTCTAASVYGRFVRNAPRIAQSLEGDYNFNPSDYMHLRRPQNYPAPGPDLLDTSKKRTRAEANGKYQTPRDIKGNVRQVTSDGQDLQSPEKAAKFVKAVEMATQEFWRNVRDAMEQLTGHVYDPKVLEDHYETI</sequence>
<name>A0A6A6JSD6_WESOR</name>
<keyword evidence="3" id="KW-1185">Reference proteome</keyword>
<evidence type="ECO:0000313" key="2">
    <source>
        <dbReference type="EMBL" id="KAF2279174.1"/>
    </source>
</evidence>
<protein>
    <submittedName>
        <fullName evidence="2">Uncharacterized protein</fullName>
    </submittedName>
</protein>
<dbReference type="EMBL" id="ML986486">
    <property type="protein sequence ID" value="KAF2279174.1"/>
    <property type="molecule type" value="Genomic_DNA"/>
</dbReference>
<reference evidence="2" key="1">
    <citation type="journal article" date="2020" name="Stud. Mycol.">
        <title>101 Dothideomycetes genomes: a test case for predicting lifestyles and emergence of pathogens.</title>
        <authorList>
            <person name="Haridas S."/>
            <person name="Albert R."/>
            <person name="Binder M."/>
            <person name="Bloem J."/>
            <person name="Labutti K."/>
            <person name="Salamov A."/>
            <person name="Andreopoulos B."/>
            <person name="Baker S."/>
            <person name="Barry K."/>
            <person name="Bills G."/>
            <person name="Bluhm B."/>
            <person name="Cannon C."/>
            <person name="Castanera R."/>
            <person name="Culley D."/>
            <person name="Daum C."/>
            <person name="Ezra D."/>
            <person name="Gonzalez J."/>
            <person name="Henrissat B."/>
            <person name="Kuo A."/>
            <person name="Liang C."/>
            <person name="Lipzen A."/>
            <person name="Lutzoni F."/>
            <person name="Magnuson J."/>
            <person name="Mondo S."/>
            <person name="Nolan M."/>
            <person name="Ohm R."/>
            <person name="Pangilinan J."/>
            <person name="Park H.-J."/>
            <person name="Ramirez L."/>
            <person name="Alfaro M."/>
            <person name="Sun H."/>
            <person name="Tritt A."/>
            <person name="Yoshinaga Y."/>
            <person name="Zwiers L.-H."/>
            <person name="Turgeon B."/>
            <person name="Goodwin S."/>
            <person name="Spatafora J."/>
            <person name="Crous P."/>
            <person name="Grigoriev I."/>
        </authorList>
    </citation>
    <scope>NUCLEOTIDE SEQUENCE</scope>
    <source>
        <strain evidence="2">CBS 379.55</strain>
    </source>
</reference>
<organism evidence="2 3">
    <name type="scientific">Westerdykella ornata</name>
    <dbReference type="NCBI Taxonomy" id="318751"/>
    <lineage>
        <taxon>Eukaryota</taxon>
        <taxon>Fungi</taxon>
        <taxon>Dikarya</taxon>
        <taxon>Ascomycota</taxon>
        <taxon>Pezizomycotina</taxon>
        <taxon>Dothideomycetes</taxon>
        <taxon>Pleosporomycetidae</taxon>
        <taxon>Pleosporales</taxon>
        <taxon>Sporormiaceae</taxon>
        <taxon>Westerdykella</taxon>
    </lineage>
</organism>
<proteinExistence type="predicted"/>
<evidence type="ECO:0000313" key="3">
    <source>
        <dbReference type="Proteomes" id="UP000800097"/>
    </source>
</evidence>
<dbReference type="OrthoDB" id="3438274at2759"/>
<feature type="compositionally biased region" description="Polar residues" evidence="1">
    <location>
        <begin position="197"/>
        <end position="221"/>
    </location>
</feature>
<feature type="region of interest" description="Disordered" evidence="1">
    <location>
        <begin position="107"/>
        <end position="225"/>
    </location>
</feature>
<feature type="compositionally biased region" description="Polar residues" evidence="1">
    <location>
        <begin position="119"/>
        <end position="128"/>
    </location>
</feature>